<evidence type="ECO:0000313" key="11">
    <source>
        <dbReference type="Proteomes" id="UP000515160"/>
    </source>
</evidence>
<evidence type="ECO:0000256" key="7">
    <source>
        <dbReference type="PROSITE-ProRule" id="PRU00723"/>
    </source>
</evidence>
<dbReference type="SUPFAM" id="SSF90229">
    <property type="entry name" value="CCCH zinc finger"/>
    <property type="match status" value="1"/>
</dbReference>
<dbReference type="Proteomes" id="UP000515160">
    <property type="component" value="Chromosome 2L"/>
</dbReference>
<dbReference type="Gene3D" id="2.30.30.1190">
    <property type="match status" value="1"/>
</dbReference>
<feature type="domain" description="RRM" evidence="9">
    <location>
        <begin position="194"/>
        <end position="297"/>
    </location>
</feature>
<dbReference type="InterPro" id="IPR009145">
    <property type="entry name" value="U2AF_small"/>
</dbReference>
<evidence type="ECO:0000256" key="3">
    <source>
        <dbReference type="ARBA" id="ARBA00022771"/>
    </source>
</evidence>
<keyword evidence="2" id="KW-0677">Repeat</keyword>
<keyword evidence="5 6" id="KW-0694">RNA-binding</keyword>
<feature type="compositionally biased region" description="Basic residues" evidence="8">
    <location>
        <begin position="439"/>
        <end position="454"/>
    </location>
</feature>
<feature type="zinc finger region" description="C3H1-type" evidence="7">
    <location>
        <begin position="158"/>
        <end position="185"/>
    </location>
</feature>
<dbReference type="InterPro" id="IPR000571">
    <property type="entry name" value="Znf_CCCH"/>
</dbReference>
<keyword evidence="1 7" id="KW-0479">Metal-binding</keyword>
<dbReference type="Gene3D" id="3.30.70.330">
    <property type="match status" value="1"/>
</dbReference>
<evidence type="ECO:0000256" key="1">
    <source>
        <dbReference type="ARBA" id="ARBA00022723"/>
    </source>
</evidence>
<dbReference type="AlphaFoldDB" id="A0A6P8XV55"/>
<dbReference type="PROSITE" id="PS50103">
    <property type="entry name" value="ZF_C3H1"/>
    <property type="match status" value="1"/>
</dbReference>
<feature type="compositionally biased region" description="Acidic residues" evidence="8">
    <location>
        <begin position="467"/>
        <end position="476"/>
    </location>
</feature>
<keyword evidence="11" id="KW-1185">Reference proteome</keyword>
<feature type="compositionally biased region" description="Basic and acidic residues" evidence="8">
    <location>
        <begin position="391"/>
        <end position="418"/>
    </location>
</feature>
<evidence type="ECO:0000256" key="6">
    <source>
        <dbReference type="PROSITE-ProRule" id="PRU00176"/>
    </source>
</evidence>
<evidence type="ECO:0000256" key="8">
    <source>
        <dbReference type="SAM" id="MobiDB-lite"/>
    </source>
</evidence>
<dbReference type="PRINTS" id="PR01848">
    <property type="entry name" value="U2AUXFACTOR"/>
</dbReference>
<dbReference type="PANTHER" id="PTHR12620">
    <property type="entry name" value="U2 SNRNP AUXILIARY FACTOR, SMALL SUBUNIT"/>
    <property type="match status" value="1"/>
</dbReference>
<feature type="region of interest" description="Disordered" evidence="8">
    <location>
        <begin position="340"/>
        <end position="478"/>
    </location>
</feature>
<dbReference type="PROSITE" id="PS50102">
    <property type="entry name" value="RRM"/>
    <property type="match status" value="1"/>
</dbReference>
<dbReference type="GO" id="GO:0000398">
    <property type="term" value="P:mRNA splicing, via spliceosome"/>
    <property type="evidence" value="ECO:0007669"/>
    <property type="project" value="InterPro"/>
</dbReference>
<accession>A0A6P8XV55</accession>
<dbReference type="InterPro" id="IPR000504">
    <property type="entry name" value="RRM_dom"/>
</dbReference>
<protein>
    <submittedName>
        <fullName evidence="12">U2 small nuclear ribonucleoprotein auxiliary factor 35 kDa subunit-related protein 2 isoform X1</fullName>
    </submittedName>
</protein>
<feature type="compositionally biased region" description="Basic and acidic residues" evidence="8">
    <location>
        <begin position="23"/>
        <end position="32"/>
    </location>
</feature>
<dbReference type="GeneID" id="117566124"/>
<dbReference type="InterPro" id="IPR012677">
    <property type="entry name" value="Nucleotide-bd_a/b_plait_sf"/>
</dbReference>
<proteinExistence type="predicted"/>
<dbReference type="GO" id="GO:0008270">
    <property type="term" value="F:zinc ion binding"/>
    <property type="evidence" value="ECO:0007669"/>
    <property type="project" value="UniProtKB-KW"/>
</dbReference>
<dbReference type="GO" id="GO:1990904">
    <property type="term" value="C:ribonucleoprotein complex"/>
    <property type="evidence" value="ECO:0007669"/>
    <property type="project" value="UniProtKB-KW"/>
</dbReference>
<gene>
    <name evidence="12" type="primary">LOC117566124</name>
</gene>
<dbReference type="SUPFAM" id="SSF54928">
    <property type="entry name" value="RNA-binding domain, RBD"/>
    <property type="match status" value="1"/>
</dbReference>
<evidence type="ECO:0000256" key="2">
    <source>
        <dbReference type="ARBA" id="ARBA00022737"/>
    </source>
</evidence>
<reference evidence="12" key="1">
    <citation type="submission" date="2025-08" db="UniProtKB">
        <authorList>
            <consortium name="RefSeq"/>
        </authorList>
    </citation>
    <scope>IDENTIFICATION</scope>
    <source>
        <strain evidence="12">15112-1751.03</strain>
        <tissue evidence="12">Whole Adult</tissue>
    </source>
</reference>
<dbReference type="GO" id="GO:0089701">
    <property type="term" value="C:U2AF complex"/>
    <property type="evidence" value="ECO:0007669"/>
    <property type="project" value="InterPro"/>
</dbReference>
<evidence type="ECO:0000259" key="10">
    <source>
        <dbReference type="PROSITE" id="PS50103"/>
    </source>
</evidence>
<evidence type="ECO:0000256" key="5">
    <source>
        <dbReference type="ARBA" id="ARBA00022884"/>
    </source>
</evidence>
<evidence type="ECO:0000256" key="4">
    <source>
        <dbReference type="ARBA" id="ARBA00022833"/>
    </source>
</evidence>
<keyword evidence="3 7" id="KW-0863">Zinc-finger</keyword>
<dbReference type="RefSeq" id="XP_034101492.2">
    <property type="nucleotide sequence ID" value="XM_034245601.2"/>
</dbReference>
<feature type="compositionally biased region" description="Basic residues" evidence="8">
    <location>
        <begin position="8"/>
        <end position="22"/>
    </location>
</feature>
<dbReference type="InterPro" id="IPR036855">
    <property type="entry name" value="Znf_CCCH_sf"/>
</dbReference>
<evidence type="ECO:0000313" key="12">
    <source>
        <dbReference type="RefSeq" id="XP_034101492.2"/>
    </source>
</evidence>
<feature type="domain" description="C3H1-type" evidence="10">
    <location>
        <begin position="158"/>
        <end position="185"/>
    </location>
</feature>
<feature type="region of interest" description="Disordered" evidence="8">
    <location>
        <begin position="1"/>
        <end position="37"/>
    </location>
</feature>
<evidence type="ECO:0000259" key="9">
    <source>
        <dbReference type="PROSITE" id="PS50102"/>
    </source>
</evidence>
<name>A0A6P8XV55_DROAB</name>
<keyword evidence="4 7" id="KW-0862">Zinc</keyword>
<dbReference type="InterPro" id="IPR035979">
    <property type="entry name" value="RBD_domain_sf"/>
</dbReference>
<dbReference type="OrthoDB" id="75923at2759"/>
<organism evidence="11 12">
    <name type="scientific">Drosophila albomicans</name>
    <name type="common">Fruit fly</name>
    <dbReference type="NCBI Taxonomy" id="7291"/>
    <lineage>
        <taxon>Eukaryota</taxon>
        <taxon>Metazoa</taxon>
        <taxon>Ecdysozoa</taxon>
        <taxon>Arthropoda</taxon>
        <taxon>Hexapoda</taxon>
        <taxon>Insecta</taxon>
        <taxon>Pterygota</taxon>
        <taxon>Neoptera</taxon>
        <taxon>Endopterygota</taxon>
        <taxon>Diptera</taxon>
        <taxon>Brachycera</taxon>
        <taxon>Muscomorpha</taxon>
        <taxon>Ephydroidea</taxon>
        <taxon>Drosophilidae</taxon>
        <taxon>Drosophila</taxon>
    </lineage>
</organism>
<dbReference type="GO" id="GO:0003723">
    <property type="term" value="F:RNA binding"/>
    <property type="evidence" value="ECO:0007669"/>
    <property type="project" value="UniProtKB-UniRule"/>
</dbReference>
<feature type="compositionally biased region" description="Polar residues" evidence="8">
    <location>
        <begin position="340"/>
        <end position="352"/>
    </location>
</feature>
<keyword evidence="12" id="KW-0687">Ribonucleoprotein</keyword>
<sequence>MPGERAWRKMLKKEQRKRRRQKYARENEKQQEEDPEYQQWLKQQMELEEFQRLADERVQQDEEIEWLRREALAQRQFRVDAAQLRQQEMEAERLRVRQSEELAALQHEQHRRQEERDRLATEAAAEFDAMMQRMQEYMDNAEQHTPPSELRRVVETHPEERLCEFFTRTNCCRFGQACTFNHRRPMLSKIILIRHFFIHPLLQVADTRTEYAKSDEHLELTDHDLRVDYDEFFKDVVGELEKFGKIVNFRAVRNTLPHLRGNVFVEYAQERFALRAFVNLQSRYYASRRLNVEFSNLNAWRGAICGLSLTRKCPKGYSCGYLHLFRNPNNVFNVNLETHTTPSSVRSHSNTPRCRAPSWNDDEKESRNWRWSESPELELKNSKSKMNRSHRSSERRPRSKEDDKNNSQKSYSRRDHQPRSSNRSSSHKLKSHKLDRSRSRSPGRHRHASRHHKYNREINQDLPVDSELTEEEEEVDREQLQPRVGIFALKGEHLLDFC</sequence>